<dbReference type="GO" id="GO:0005737">
    <property type="term" value="C:cytoplasm"/>
    <property type="evidence" value="ECO:0007669"/>
    <property type="project" value="UniProtKB-SubCell"/>
</dbReference>
<evidence type="ECO:0000256" key="7">
    <source>
        <dbReference type="ARBA" id="ARBA00022679"/>
    </source>
</evidence>
<dbReference type="CDD" id="cd02440">
    <property type="entry name" value="AdoMet_MTases"/>
    <property type="match status" value="1"/>
</dbReference>
<dbReference type="Proteomes" id="UP000320857">
    <property type="component" value="Unassembled WGS sequence"/>
</dbReference>
<evidence type="ECO:0000256" key="4">
    <source>
        <dbReference type="ARBA" id="ARBA00013346"/>
    </source>
</evidence>
<evidence type="ECO:0000256" key="11">
    <source>
        <dbReference type="ARBA" id="ARBA00031350"/>
    </source>
</evidence>
<dbReference type="EC" id="2.1.1.77" evidence="3"/>
<evidence type="ECO:0000313" key="14">
    <source>
        <dbReference type="Proteomes" id="UP000320857"/>
    </source>
</evidence>
<evidence type="ECO:0000313" key="13">
    <source>
        <dbReference type="EMBL" id="MQS03698.1"/>
    </source>
</evidence>
<dbReference type="EMBL" id="JABJXA010000191">
    <property type="protein sequence ID" value="MBB1261632.1"/>
    <property type="molecule type" value="Genomic_DNA"/>
</dbReference>
<gene>
    <name evidence="13" type="ORF">FNX44_017835</name>
    <name evidence="12" type="ORF">H3147_22865</name>
</gene>
<evidence type="ECO:0000256" key="2">
    <source>
        <dbReference type="ARBA" id="ARBA00005369"/>
    </source>
</evidence>
<dbReference type="SUPFAM" id="SSF53335">
    <property type="entry name" value="S-adenosyl-L-methionine-dependent methyltransferases"/>
    <property type="match status" value="1"/>
</dbReference>
<evidence type="ECO:0000256" key="5">
    <source>
        <dbReference type="ARBA" id="ARBA00022490"/>
    </source>
</evidence>
<proteinExistence type="inferred from homology"/>
<name>A0A5P0YTV1_9ACTN</name>
<dbReference type="GO" id="GO:0032259">
    <property type="term" value="P:methylation"/>
    <property type="evidence" value="ECO:0007669"/>
    <property type="project" value="UniProtKB-KW"/>
</dbReference>
<dbReference type="AlphaFoldDB" id="A0A5P0YTV1"/>
<keyword evidence="7 13" id="KW-0808">Transferase</keyword>
<sequence length="357" mass="38496">MPRSLFLPDLFWTHDMATGRNAAVDREDVDAWERAACSNIPLVTQWDDGRHSGTAPGAVPTSSSSMPSVVAAMLRDLDVREGTRVLEVGTGTGWNAALLAHRLGASNVVSVEIDGAVVESARTALKAAGLDAEVVHADGRDGWAPGAPYDRVVVTAGVREFSPHWLRQARPGGVVLAPWGTHYSDQDALVRLTVAEDGHARGPFLRMVEFMKLRAQRLDWNRFREYVPSFPGDADVSAGSLALADLGDRYRAARFVAGLGVPDCAHVVNPTGDGTGRVWFFDLASRSWAAAEFREPGAPALVYQSGPRRLWAEVERVLTWWAEVGRPGVDRFGLTVAPDGATHAWLDDPATGPLAFG</sequence>
<reference evidence="15" key="2">
    <citation type="submission" date="2020-05" db="EMBL/GenBank/DDBJ databases">
        <title>Classification of alakaliphilic streptomycetes isolated from an alkaline soil next to Lonar Crater, India and a proposal for the recognition of Streptomyces alkaliterrae sp. nov.</title>
        <authorList>
            <person name="Golinska P."/>
        </authorList>
    </citation>
    <scope>NUCLEOTIDE SEQUENCE [LARGE SCALE GENOMIC DNA]</scope>
    <source>
        <strain evidence="15">OF8</strain>
    </source>
</reference>
<keyword evidence="6 13" id="KW-0489">Methyltransferase</keyword>
<dbReference type="PANTHER" id="PTHR11579">
    <property type="entry name" value="PROTEIN-L-ISOASPARTATE O-METHYLTRANSFERASE"/>
    <property type="match status" value="1"/>
</dbReference>
<dbReference type="Pfam" id="PF01135">
    <property type="entry name" value="PCMT"/>
    <property type="match status" value="1"/>
</dbReference>
<evidence type="ECO:0000256" key="10">
    <source>
        <dbReference type="ARBA" id="ARBA00031323"/>
    </source>
</evidence>
<reference evidence="12" key="3">
    <citation type="journal article" name="Syst. Appl. Microbiol.">
        <title>Streptomyces alkaliterrae sp. nov., isolated from an alkaline soil, and emended descriptions of Streptomyces alkaliphilus, Streptomyces calidiresistens and Streptomyces durbertensis.</title>
        <authorList>
            <person name="Swiecimska M."/>
            <person name="Golinska P."/>
            <person name="Nouioui I."/>
            <person name="Wypij M."/>
            <person name="Rai M."/>
            <person name="Sangal V."/>
            <person name="Goodfellow M."/>
        </authorList>
    </citation>
    <scope>NUCLEOTIDE SEQUENCE</scope>
    <source>
        <strain evidence="12">OF8</strain>
    </source>
</reference>
<keyword evidence="14" id="KW-1185">Reference proteome</keyword>
<dbReference type="InterPro" id="IPR029063">
    <property type="entry name" value="SAM-dependent_MTases_sf"/>
</dbReference>
<dbReference type="GO" id="GO:0004719">
    <property type="term" value="F:protein-L-isoaspartate (D-aspartate) O-methyltransferase activity"/>
    <property type="evidence" value="ECO:0007669"/>
    <property type="project" value="UniProtKB-EC"/>
</dbReference>
<evidence type="ECO:0000256" key="8">
    <source>
        <dbReference type="ARBA" id="ARBA00022691"/>
    </source>
</evidence>
<dbReference type="InterPro" id="IPR000682">
    <property type="entry name" value="PCMT"/>
</dbReference>
<dbReference type="PANTHER" id="PTHR11579:SF0">
    <property type="entry name" value="PROTEIN-L-ISOASPARTATE(D-ASPARTATE) O-METHYLTRANSFERASE"/>
    <property type="match status" value="1"/>
</dbReference>
<reference evidence="13 14" key="1">
    <citation type="submission" date="2019-10" db="EMBL/GenBank/DDBJ databases">
        <title>Streptomyces sp. nov., a novel actinobacterium isolated from alkaline environment.</title>
        <authorList>
            <person name="Golinska P."/>
        </authorList>
    </citation>
    <scope>NUCLEOTIDE SEQUENCE [LARGE SCALE GENOMIC DNA]</scope>
    <source>
        <strain evidence="13 14">OF1</strain>
    </source>
</reference>
<keyword evidence="8" id="KW-0949">S-adenosyl-L-methionine</keyword>
<protein>
    <recommendedName>
        <fullName evidence="4">Protein-L-isoaspartate O-methyltransferase</fullName>
        <ecNumber evidence="3">2.1.1.77</ecNumber>
    </recommendedName>
    <alternativeName>
        <fullName evidence="11">L-isoaspartyl protein carboxyl methyltransferase</fullName>
    </alternativeName>
    <alternativeName>
        <fullName evidence="9">Protein L-isoaspartyl methyltransferase</fullName>
    </alternativeName>
    <alternativeName>
        <fullName evidence="10">Protein-beta-aspartate methyltransferase</fullName>
    </alternativeName>
</protein>
<dbReference type="Gene3D" id="3.40.50.150">
    <property type="entry name" value="Vaccinia Virus protein VP39"/>
    <property type="match status" value="1"/>
</dbReference>
<comment type="similarity">
    <text evidence="2">Belongs to the methyltransferase superfamily. L-isoaspartyl/D-aspartyl protein methyltransferase family.</text>
</comment>
<accession>A0A5P0YTV1</accession>
<keyword evidence="5" id="KW-0963">Cytoplasm</keyword>
<evidence type="ECO:0000256" key="6">
    <source>
        <dbReference type="ARBA" id="ARBA00022603"/>
    </source>
</evidence>
<evidence type="ECO:0000313" key="15">
    <source>
        <dbReference type="Proteomes" id="UP000517765"/>
    </source>
</evidence>
<organism evidence="13 14">
    <name type="scientific">Streptomyces alkaliterrae</name>
    <dbReference type="NCBI Taxonomy" id="2213162"/>
    <lineage>
        <taxon>Bacteria</taxon>
        <taxon>Bacillati</taxon>
        <taxon>Actinomycetota</taxon>
        <taxon>Actinomycetes</taxon>
        <taxon>Kitasatosporales</taxon>
        <taxon>Streptomycetaceae</taxon>
        <taxon>Streptomyces</taxon>
    </lineage>
</organism>
<evidence type="ECO:0000256" key="3">
    <source>
        <dbReference type="ARBA" id="ARBA00011890"/>
    </source>
</evidence>
<comment type="caution">
    <text evidence="13">The sequence shown here is derived from an EMBL/GenBank/DDBJ whole genome shotgun (WGS) entry which is preliminary data.</text>
</comment>
<comment type="subcellular location">
    <subcellularLocation>
        <location evidence="1">Cytoplasm</location>
    </subcellularLocation>
</comment>
<dbReference type="Proteomes" id="UP000517765">
    <property type="component" value="Unassembled WGS sequence"/>
</dbReference>
<evidence type="ECO:0000256" key="1">
    <source>
        <dbReference type="ARBA" id="ARBA00004496"/>
    </source>
</evidence>
<dbReference type="EMBL" id="VJYK02000193">
    <property type="protein sequence ID" value="MQS03698.1"/>
    <property type="molecule type" value="Genomic_DNA"/>
</dbReference>
<evidence type="ECO:0000313" key="12">
    <source>
        <dbReference type="EMBL" id="MBB1261632.1"/>
    </source>
</evidence>
<evidence type="ECO:0000256" key="9">
    <source>
        <dbReference type="ARBA" id="ARBA00030757"/>
    </source>
</evidence>